<evidence type="ECO:0000256" key="4">
    <source>
        <dbReference type="ARBA" id="ARBA00022679"/>
    </source>
</evidence>
<dbReference type="EMBL" id="LN890655">
    <property type="protein sequence ID" value="CUS02647.2"/>
    <property type="molecule type" value="Genomic_DNA"/>
</dbReference>
<dbReference type="NCBIfam" id="TIGR00138">
    <property type="entry name" value="rsmG_gidB"/>
    <property type="match status" value="1"/>
</dbReference>
<keyword evidence="8" id="KW-1185">Reference proteome</keyword>
<dbReference type="InterPro" id="IPR003682">
    <property type="entry name" value="rRNA_ssu_MeTfrase_G"/>
</dbReference>
<comment type="function">
    <text evidence="6">Specifically methylates the N7 position of a guanine in 16S rRNA.</text>
</comment>
<dbReference type="PANTHER" id="PTHR31760">
    <property type="entry name" value="S-ADENOSYL-L-METHIONINE-DEPENDENT METHYLTRANSFERASES SUPERFAMILY PROTEIN"/>
    <property type="match status" value="1"/>
</dbReference>
<dbReference type="SUPFAM" id="SSF53335">
    <property type="entry name" value="S-adenosyl-L-methionine-dependent methyltransferases"/>
    <property type="match status" value="1"/>
</dbReference>
<dbReference type="OrthoDB" id="9808773at2"/>
<protein>
    <recommendedName>
        <fullName evidence="6">Ribosomal RNA small subunit methyltransferase G</fullName>
        <ecNumber evidence="6">2.1.1.-</ecNumber>
    </recommendedName>
    <alternativeName>
        <fullName evidence="6">16S rRNA 7-methylguanosine methyltransferase</fullName>
        <shortName evidence="6">16S rRNA m7G methyltransferase</shortName>
    </alternativeName>
</protein>
<dbReference type="Gene3D" id="3.40.50.150">
    <property type="entry name" value="Vaccinia Virus protein VP39"/>
    <property type="match status" value="1"/>
</dbReference>
<feature type="binding site" evidence="6">
    <location>
        <position position="80"/>
    </location>
    <ligand>
        <name>S-adenosyl-L-methionine</name>
        <dbReference type="ChEBI" id="CHEBI:59789"/>
    </ligand>
</feature>
<dbReference type="GO" id="GO:0070043">
    <property type="term" value="F:rRNA (guanine-N7-)-methyltransferase activity"/>
    <property type="evidence" value="ECO:0007669"/>
    <property type="project" value="UniProtKB-UniRule"/>
</dbReference>
<dbReference type="GO" id="GO:0005829">
    <property type="term" value="C:cytosol"/>
    <property type="evidence" value="ECO:0007669"/>
    <property type="project" value="TreeGrafter"/>
</dbReference>
<dbReference type="InterPro" id="IPR029063">
    <property type="entry name" value="SAM-dependent_MTases_sf"/>
</dbReference>
<organism evidence="7 8">
    <name type="scientific">Candidatus Promineifilum breve</name>
    <dbReference type="NCBI Taxonomy" id="1806508"/>
    <lineage>
        <taxon>Bacteria</taxon>
        <taxon>Bacillati</taxon>
        <taxon>Chloroflexota</taxon>
        <taxon>Ardenticatenia</taxon>
        <taxon>Candidatus Promineifilales</taxon>
        <taxon>Candidatus Promineifilaceae</taxon>
        <taxon>Candidatus Promineifilum</taxon>
    </lineage>
</organism>
<feature type="binding site" evidence="6">
    <location>
        <position position="75"/>
    </location>
    <ligand>
        <name>S-adenosyl-L-methionine</name>
        <dbReference type="ChEBI" id="CHEBI:59789"/>
    </ligand>
</feature>
<keyword evidence="5 6" id="KW-0949">S-adenosyl-L-methionine</keyword>
<evidence type="ECO:0000256" key="1">
    <source>
        <dbReference type="ARBA" id="ARBA00022490"/>
    </source>
</evidence>
<evidence type="ECO:0000256" key="5">
    <source>
        <dbReference type="ARBA" id="ARBA00022691"/>
    </source>
</evidence>
<proteinExistence type="inferred from homology"/>
<comment type="similarity">
    <text evidence="6">Belongs to the methyltransferase superfamily. RNA methyltransferase RsmG family.</text>
</comment>
<sequence>MEQLAAWASAFGLSLDANQLAQFAAYEALLLAWNERISLTAIRVGHEIRIRHFLDALTCATVTGPLDGRALVDVGSGAGFPGLPLKILYPDLRLTLVDSVAKKARFLELVAGELGLRDVTVLAERAETLGQDAAFREQFDWATGRAVAELRVLAELLLPLCRVGGHVLAQKGDSAPAEVAAAGPAIAALGGGPATVSTIRLPETDKAHYLVLIPKIVPTAGRYPRRAGMPAKRPL</sequence>
<name>A0A161K2U5_9CHLR</name>
<evidence type="ECO:0000256" key="2">
    <source>
        <dbReference type="ARBA" id="ARBA00022552"/>
    </source>
</evidence>
<dbReference type="Pfam" id="PF02527">
    <property type="entry name" value="GidB"/>
    <property type="match status" value="1"/>
</dbReference>
<keyword evidence="3 6" id="KW-0489">Methyltransferase</keyword>
<feature type="binding site" evidence="6">
    <location>
        <position position="145"/>
    </location>
    <ligand>
        <name>S-adenosyl-L-methionine</name>
        <dbReference type="ChEBI" id="CHEBI:59789"/>
    </ligand>
</feature>
<dbReference type="PIRSF" id="PIRSF003078">
    <property type="entry name" value="GidB"/>
    <property type="match status" value="1"/>
</dbReference>
<accession>A0A161K2U5</accession>
<dbReference type="AlphaFoldDB" id="A0A161K2U5"/>
<gene>
    <name evidence="6 7" type="primary">rsmG</name>
    <name evidence="7" type="ORF">CFX0092_A0769</name>
</gene>
<comment type="caution">
    <text evidence="6">Lacks conserved residue(s) required for the propagation of feature annotation.</text>
</comment>
<keyword evidence="2 6" id="KW-0698">rRNA processing</keyword>
<dbReference type="HAMAP" id="MF_00074">
    <property type="entry name" value="16SrRNA_methyltr_G"/>
    <property type="match status" value="1"/>
</dbReference>
<feature type="binding site" evidence="6">
    <location>
        <begin position="126"/>
        <end position="127"/>
    </location>
    <ligand>
        <name>S-adenosyl-L-methionine</name>
        <dbReference type="ChEBI" id="CHEBI:59789"/>
    </ligand>
</feature>
<evidence type="ECO:0000313" key="7">
    <source>
        <dbReference type="EMBL" id="CUS02647.2"/>
    </source>
</evidence>
<keyword evidence="1 6" id="KW-0963">Cytoplasm</keyword>
<evidence type="ECO:0000256" key="6">
    <source>
        <dbReference type="HAMAP-Rule" id="MF_00074"/>
    </source>
</evidence>
<dbReference type="Proteomes" id="UP000215027">
    <property type="component" value="Chromosome I"/>
</dbReference>
<dbReference type="EC" id="2.1.1.-" evidence="6"/>
<dbReference type="PANTHER" id="PTHR31760:SF0">
    <property type="entry name" value="S-ADENOSYL-L-METHIONINE-DEPENDENT METHYLTRANSFERASES SUPERFAMILY PROTEIN"/>
    <property type="match status" value="1"/>
</dbReference>
<evidence type="ECO:0000256" key="3">
    <source>
        <dbReference type="ARBA" id="ARBA00022603"/>
    </source>
</evidence>
<evidence type="ECO:0000313" key="8">
    <source>
        <dbReference type="Proteomes" id="UP000215027"/>
    </source>
</evidence>
<dbReference type="KEGG" id="pbf:CFX0092_A0769"/>
<comment type="subcellular location">
    <subcellularLocation>
        <location evidence="6">Cytoplasm</location>
    </subcellularLocation>
</comment>
<reference evidence="7" key="1">
    <citation type="submission" date="2016-01" db="EMBL/GenBank/DDBJ databases">
        <authorList>
            <person name="Mcilroy J.S."/>
            <person name="Karst M S."/>
            <person name="Albertsen M."/>
        </authorList>
    </citation>
    <scope>NUCLEOTIDE SEQUENCE</scope>
    <source>
        <strain evidence="7">Cfx-K</strain>
    </source>
</reference>
<dbReference type="FunFam" id="3.40.50.150:FF:000041">
    <property type="entry name" value="Ribosomal RNA small subunit methyltransferase G"/>
    <property type="match status" value="1"/>
</dbReference>
<dbReference type="RefSeq" id="WP_095042235.1">
    <property type="nucleotide sequence ID" value="NZ_LN890655.1"/>
</dbReference>
<keyword evidence="4 6" id="KW-0808">Transferase</keyword>